<organism evidence="1 2">
    <name type="scientific">Spiromyces aspiralis</name>
    <dbReference type="NCBI Taxonomy" id="68401"/>
    <lineage>
        <taxon>Eukaryota</taxon>
        <taxon>Fungi</taxon>
        <taxon>Fungi incertae sedis</taxon>
        <taxon>Zoopagomycota</taxon>
        <taxon>Kickxellomycotina</taxon>
        <taxon>Kickxellomycetes</taxon>
        <taxon>Kickxellales</taxon>
        <taxon>Kickxellaceae</taxon>
        <taxon>Spiromyces</taxon>
    </lineage>
</organism>
<gene>
    <name evidence="1" type="ORF">EV182_006863</name>
</gene>
<sequence>MDALREVRFALKIIRRLLVHGILNQSHNADAVEFFKESLECLNRLFLLEESIVNKDNHEAMLLRKVILLFGKLYLDLQEYNTLEFVRMPGSMLVVKWYWERIHSHADRRQSAPGPKSHFDRLLVQGLLLFKRVLKNTIYSAGERGKYQRSSHNEDPEARACIQELNAHLFTPGFVAQLADTLIRGYIMLQPEDIENWEDDPEEWLKSEEADHYEHDSRPCAERLFMVLFAEYKGLLLPSLLAMVDQVK</sequence>
<evidence type="ECO:0000313" key="2">
    <source>
        <dbReference type="Proteomes" id="UP001145114"/>
    </source>
</evidence>
<reference evidence="1" key="1">
    <citation type="submission" date="2022-06" db="EMBL/GenBank/DDBJ databases">
        <title>Phylogenomic reconstructions and comparative analyses of Kickxellomycotina fungi.</title>
        <authorList>
            <person name="Reynolds N.K."/>
            <person name="Stajich J.E."/>
            <person name="Barry K."/>
            <person name="Grigoriev I.V."/>
            <person name="Crous P."/>
            <person name="Smith M.E."/>
        </authorList>
    </citation>
    <scope>NUCLEOTIDE SEQUENCE</scope>
    <source>
        <strain evidence="1">RSA 2271</strain>
    </source>
</reference>
<protein>
    <submittedName>
        <fullName evidence="1">Uncharacterized protein</fullName>
    </submittedName>
</protein>
<dbReference type="EMBL" id="JAMZIH010002972">
    <property type="protein sequence ID" value="KAJ1677106.1"/>
    <property type="molecule type" value="Genomic_DNA"/>
</dbReference>
<feature type="non-terminal residue" evidence="1">
    <location>
        <position position="248"/>
    </location>
</feature>
<keyword evidence="2" id="KW-1185">Reference proteome</keyword>
<dbReference type="Proteomes" id="UP001145114">
    <property type="component" value="Unassembled WGS sequence"/>
</dbReference>
<accession>A0ACC1HLA7</accession>
<name>A0ACC1HLA7_9FUNG</name>
<proteinExistence type="predicted"/>
<evidence type="ECO:0000313" key="1">
    <source>
        <dbReference type="EMBL" id="KAJ1677106.1"/>
    </source>
</evidence>
<comment type="caution">
    <text evidence="1">The sequence shown here is derived from an EMBL/GenBank/DDBJ whole genome shotgun (WGS) entry which is preliminary data.</text>
</comment>